<evidence type="ECO:0000313" key="3">
    <source>
        <dbReference type="Proteomes" id="UP000054618"/>
    </source>
</evidence>
<keyword evidence="1" id="KW-0732">Signal</keyword>
<reference evidence="2 3" key="1">
    <citation type="submission" date="2015-11" db="EMBL/GenBank/DDBJ databases">
        <title>Genomic analysis of 38 Legionella species identifies large and diverse effector repertoires.</title>
        <authorList>
            <person name="Burstein D."/>
            <person name="Amaro F."/>
            <person name="Zusman T."/>
            <person name="Lifshitz Z."/>
            <person name="Cohen O."/>
            <person name="Gilbert J.A."/>
            <person name="Pupko T."/>
            <person name="Shuman H.A."/>
            <person name="Segal G."/>
        </authorList>
    </citation>
    <scope>NUCLEOTIDE SEQUENCE [LARGE SCALE GENOMIC DNA]</scope>
    <source>
        <strain evidence="2 3">CDC#1442-AUS-E</strain>
    </source>
</reference>
<evidence type="ECO:0000256" key="1">
    <source>
        <dbReference type="SAM" id="SignalP"/>
    </source>
</evidence>
<dbReference type="EMBL" id="LNYS01000024">
    <property type="protein sequence ID" value="KTD46121.1"/>
    <property type="molecule type" value="Genomic_DNA"/>
</dbReference>
<dbReference type="RefSeq" id="WP_058508679.1">
    <property type="nucleotide sequence ID" value="NZ_CAAAIK010000012.1"/>
</dbReference>
<evidence type="ECO:0000313" key="2">
    <source>
        <dbReference type="EMBL" id="KTD46121.1"/>
    </source>
</evidence>
<protein>
    <submittedName>
        <fullName evidence="2">Major outer membrane protein</fullName>
    </submittedName>
</protein>
<proteinExistence type="predicted"/>
<dbReference type="Pfam" id="PF05150">
    <property type="entry name" value="Legionella_OMP"/>
    <property type="match status" value="1"/>
</dbReference>
<sequence length="301" mass="33403">MLDLKKTALAVLMSVSGAGFAGTMGPVCQPGNVTVPCPSSAWDVGIQALYLKPSYSANAVYVGYVLNGDRQIRNEFEPEWDWGFKLEGSYHFNTGNDINVNWYHYNQSTRRSFTVYSSTFEANIPYSTWIEPKWDAVNFEFGQHVDFGEYKDIRFHAGFQYLRLEHDIRNSNGLTGVVHPFNLEFKGFGPRIGMDMAYNFNDAFAIYGNGAAALLVGDSDANGQSAATSLYISSSKWTTVPELEAKTGIKYNHLCGSGVLTADAGYMWVNYFNAQHSVDLAEETNVAFNGPYIGLKWLGSI</sequence>
<accession>A0A0W0XNC1</accession>
<feature type="signal peptide" evidence="1">
    <location>
        <begin position="1"/>
        <end position="21"/>
    </location>
</feature>
<gene>
    <name evidence="2" type="ORF">Lqui_2611</name>
</gene>
<dbReference type="STRING" id="45073.Lqui_2611"/>
<dbReference type="Proteomes" id="UP000054618">
    <property type="component" value="Unassembled WGS sequence"/>
</dbReference>
<keyword evidence="3" id="KW-1185">Reference proteome</keyword>
<dbReference type="AlphaFoldDB" id="A0A0W0XNC1"/>
<dbReference type="InterPro" id="IPR007825">
    <property type="entry name" value="Major_OMP_Legionella"/>
</dbReference>
<dbReference type="PATRIC" id="fig|45073.5.peg.2774"/>
<dbReference type="OrthoDB" id="5653740at2"/>
<name>A0A0W0XNC1_9GAMM</name>
<organism evidence="2 3">
    <name type="scientific">Legionella quinlivanii</name>
    <dbReference type="NCBI Taxonomy" id="45073"/>
    <lineage>
        <taxon>Bacteria</taxon>
        <taxon>Pseudomonadati</taxon>
        <taxon>Pseudomonadota</taxon>
        <taxon>Gammaproteobacteria</taxon>
        <taxon>Legionellales</taxon>
        <taxon>Legionellaceae</taxon>
        <taxon>Legionella</taxon>
    </lineage>
</organism>
<feature type="chain" id="PRO_5006916698" evidence="1">
    <location>
        <begin position="22"/>
        <end position="301"/>
    </location>
</feature>
<comment type="caution">
    <text evidence="2">The sequence shown here is derived from an EMBL/GenBank/DDBJ whole genome shotgun (WGS) entry which is preliminary data.</text>
</comment>